<dbReference type="Pfam" id="PF09617">
    <property type="entry name" value="Cas_GSU0053"/>
    <property type="match status" value="1"/>
</dbReference>
<keyword evidence="3" id="KW-1185">Reference proteome</keyword>
<accession>A0A7M2Z1C5</accession>
<dbReference type="InterPro" id="IPR013403">
    <property type="entry name" value="CRISPR-assoc_prot_Csb1/Cas7u"/>
</dbReference>
<comment type="caution">
    <text evidence="2">The sequence shown here is derived from an EMBL/GenBank/DDBJ whole genome shotgun (WGS) entry which is preliminary data.</text>
</comment>
<reference evidence="2 3" key="1">
    <citation type="submission" date="2018-07" db="EMBL/GenBank/DDBJ databases">
        <title>High-quality-draft genome sequence of Gaiella occulta.</title>
        <authorList>
            <person name="Severino R."/>
            <person name="Froufe H.J.C."/>
            <person name="Rainey F.A."/>
            <person name="Barroso C."/>
            <person name="Albuquerque L."/>
            <person name="Lobo-Da-Cunha A."/>
            <person name="Da Costa M.S."/>
            <person name="Egas C."/>
        </authorList>
    </citation>
    <scope>NUCLEOTIDE SEQUENCE [LARGE SCALE GENOMIC DNA]</scope>
    <source>
        <strain evidence="2 3">F2-233</strain>
    </source>
</reference>
<evidence type="ECO:0000313" key="2">
    <source>
        <dbReference type="EMBL" id="RDI75573.1"/>
    </source>
</evidence>
<dbReference type="NCBIfam" id="TIGR02570">
    <property type="entry name" value="cas7_GSU0053"/>
    <property type="match status" value="1"/>
</dbReference>
<protein>
    <submittedName>
        <fullName evidence="2">CRISPR-associated protein csb1</fullName>
    </submittedName>
</protein>
<dbReference type="RefSeq" id="WP_114795761.1">
    <property type="nucleotide sequence ID" value="NZ_QQZY01000002.1"/>
</dbReference>
<dbReference type="Proteomes" id="UP000254134">
    <property type="component" value="Unassembled WGS sequence"/>
</dbReference>
<organism evidence="2 3">
    <name type="scientific">Gaiella occulta</name>
    <dbReference type="NCBI Taxonomy" id="1002870"/>
    <lineage>
        <taxon>Bacteria</taxon>
        <taxon>Bacillati</taxon>
        <taxon>Actinomycetota</taxon>
        <taxon>Thermoleophilia</taxon>
        <taxon>Gaiellales</taxon>
        <taxon>Gaiellaceae</taxon>
        <taxon>Gaiella</taxon>
    </lineage>
</organism>
<name>A0A7M2Z1C5_9ACTN</name>
<proteinExistence type="predicted"/>
<feature type="region of interest" description="Disordered" evidence="1">
    <location>
        <begin position="228"/>
        <end position="267"/>
    </location>
</feature>
<evidence type="ECO:0000313" key="3">
    <source>
        <dbReference type="Proteomes" id="UP000254134"/>
    </source>
</evidence>
<reference evidence="3" key="2">
    <citation type="journal article" date="2019" name="MicrobiologyOpen">
        <title>High-quality draft genome sequence of Gaiella occulta isolated from a 150 meter deep mineral water borehole and comparison with the genome sequences of other deep-branching lineages of the phylum Actinobacteria.</title>
        <authorList>
            <person name="Severino R."/>
            <person name="Froufe H.J.C."/>
            <person name="Barroso C."/>
            <person name="Albuquerque L."/>
            <person name="Lobo-da-Cunha A."/>
            <person name="da Costa M.S."/>
            <person name="Egas C."/>
        </authorList>
    </citation>
    <scope>NUCLEOTIDE SEQUENCE [LARGE SCALE GENOMIC DNA]</scope>
    <source>
        <strain evidence="3">F2-233</strain>
    </source>
</reference>
<sequence length="422" mass="45175">MTEARPLTFETLAAAVGGAGVALRSITALEPAGGPGDKVFPPTYQGGQYHLETRRVDDSEVQTVVLDSVQSQANRMELALLEARSRGVVAFPLVVADFSSELPHIGRISALEAPHRIADAIFRDSLLDGVRFRDSEPGKRFTSVSVRNATALLELCPTALVFGVWDSTGPRGGLGAKFARALVSEIVGFDAVIGRRTGSRIDVLPISSRTTVYRSDAEGYTTDLQRARKDERDQPELYVGRSKRGQGKPSALNLGNVTPDFARDERRGDPLPGGVTISRAVQTAVLSLAGLRKLAFPVDGARSDGSDDAARMLLAALGVAAIAFQREQGYDLRSRCLLVPTEPLAVEIVAANGGEPERFALDSAEAADLVAQATKGVREAGFAWSEEEIVLTPERKLVDLVKRSEELLTEAPDTDEDRAGVS</sequence>
<dbReference type="OrthoDB" id="190628at2"/>
<evidence type="ECO:0000256" key="1">
    <source>
        <dbReference type="SAM" id="MobiDB-lite"/>
    </source>
</evidence>
<dbReference type="AlphaFoldDB" id="A0A7M2Z1C5"/>
<dbReference type="EMBL" id="QQZY01000002">
    <property type="protein sequence ID" value="RDI75573.1"/>
    <property type="molecule type" value="Genomic_DNA"/>
</dbReference>
<gene>
    <name evidence="2" type="ORF">Gocc_1371</name>
</gene>